<dbReference type="InterPro" id="IPR003593">
    <property type="entry name" value="AAA+_ATPase"/>
</dbReference>
<comment type="caution">
    <text evidence="6">The sequence shown here is derived from an EMBL/GenBank/DDBJ whole genome shotgun (WGS) entry which is preliminary data.</text>
</comment>
<evidence type="ECO:0000256" key="2">
    <source>
        <dbReference type="ARBA" id="ARBA00022448"/>
    </source>
</evidence>
<reference evidence="7" key="1">
    <citation type="journal article" date="2019" name="Int. J. Syst. Evol. Microbiol.">
        <title>The Global Catalogue of Microorganisms (GCM) 10K type strain sequencing project: providing services to taxonomists for standard genome sequencing and annotation.</title>
        <authorList>
            <consortium name="The Broad Institute Genomics Platform"/>
            <consortium name="The Broad Institute Genome Sequencing Center for Infectious Disease"/>
            <person name="Wu L."/>
            <person name="Ma J."/>
        </authorList>
    </citation>
    <scope>NUCLEOTIDE SEQUENCE [LARGE SCALE GENOMIC DNA]</scope>
    <source>
        <strain evidence="7">JCM 13581</strain>
    </source>
</reference>
<keyword evidence="3" id="KW-0547">Nucleotide-binding</keyword>
<feature type="domain" description="ABC transporter" evidence="5">
    <location>
        <begin position="4"/>
        <end position="234"/>
    </location>
</feature>
<keyword evidence="7" id="KW-1185">Reference proteome</keyword>
<dbReference type="Pfam" id="PF00005">
    <property type="entry name" value="ABC_tran"/>
    <property type="match status" value="1"/>
</dbReference>
<dbReference type="Gene3D" id="3.40.50.300">
    <property type="entry name" value="P-loop containing nucleotide triphosphate hydrolases"/>
    <property type="match status" value="1"/>
</dbReference>
<name>A0ABP5A1S1_9ACTN</name>
<proteinExistence type="inferred from homology"/>
<keyword evidence="2" id="KW-0813">Transport</keyword>
<evidence type="ECO:0000313" key="6">
    <source>
        <dbReference type="EMBL" id="GAA1894230.1"/>
    </source>
</evidence>
<gene>
    <name evidence="6" type="ORF">GCM10009716_00130</name>
</gene>
<dbReference type="SUPFAM" id="SSF52540">
    <property type="entry name" value="P-loop containing nucleoside triphosphate hydrolases"/>
    <property type="match status" value="1"/>
</dbReference>
<evidence type="ECO:0000256" key="1">
    <source>
        <dbReference type="ARBA" id="ARBA00005417"/>
    </source>
</evidence>
<dbReference type="EMBL" id="BAAAMJ010000001">
    <property type="protein sequence ID" value="GAA1894230.1"/>
    <property type="molecule type" value="Genomic_DNA"/>
</dbReference>
<dbReference type="GO" id="GO:0005524">
    <property type="term" value="F:ATP binding"/>
    <property type="evidence" value="ECO:0007669"/>
    <property type="project" value="UniProtKB-KW"/>
</dbReference>
<keyword evidence="4 6" id="KW-0067">ATP-binding</keyword>
<dbReference type="PROSITE" id="PS50893">
    <property type="entry name" value="ABC_TRANSPORTER_2"/>
    <property type="match status" value="1"/>
</dbReference>
<evidence type="ECO:0000259" key="5">
    <source>
        <dbReference type="PROSITE" id="PS50893"/>
    </source>
</evidence>
<comment type="similarity">
    <text evidence="1">Belongs to the ABC transporter superfamily.</text>
</comment>
<dbReference type="InterPro" id="IPR003439">
    <property type="entry name" value="ABC_transporter-like_ATP-bd"/>
</dbReference>
<sequence>MNVIELNGLHQGYRGKPVLRGVSLSLEKGVYGLLGPNGAGKSTLLRVLATAAAPQEGTLRLFGGEVRTRGEVRAARRRIGWLPQSFGCPPAFTVEDFVRHCAWLREIPAGRIPEETRTALARVDLLDQARTPMRKLSGGMVRRAGIAQATLGSPAVVLLDEPTTGLDPRQRMQFRSMLRELGGSACVVLSTHIVEDLAHSAPRLGVLHGGRVVFDGTPRELADLAHEQAPGDTPLEQGYSVVLGQDTGLSTSSGAHG</sequence>
<dbReference type="PANTHER" id="PTHR43335">
    <property type="entry name" value="ABC TRANSPORTER, ATP-BINDING PROTEIN"/>
    <property type="match status" value="1"/>
</dbReference>
<dbReference type="InterPro" id="IPR027417">
    <property type="entry name" value="P-loop_NTPase"/>
</dbReference>
<accession>A0ABP5A1S1</accession>
<dbReference type="PANTHER" id="PTHR43335:SF2">
    <property type="entry name" value="ABC TRANSPORTER, ATP-BINDING PROTEIN"/>
    <property type="match status" value="1"/>
</dbReference>
<organism evidence="6 7">
    <name type="scientific">Streptomyces sodiiphilus</name>
    <dbReference type="NCBI Taxonomy" id="226217"/>
    <lineage>
        <taxon>Bacteria</taxon>
        <taxon>Bacillati</taxon>
        <taxon>Actinomycetota</taxon>
        <taxon>Actinomycetes</taxon>
        <taxon>Kitasatosporales</taxon>
        <taxon>Streptomycetaceae</taxon>
        <taxon>Streptomyces</taxon>
    </lineage>
</organism>
<evidence type="ECO:0000313" key="7">
    <source>
        <dbReference type="Proteomes" id="UP001501303"/>
    </source>
</evidence>
<evidence type="ECO:0000256" key="4">
    <source>
        <dbReference type="ARBA" id="ARBA00022840"/>
    </source>
</evidence>
<dbReference type="Proteomes" id="UP001501303">
    <property type="component" value="Unassembled WGS sequence"/>
</dbReference>
<evidence type="ECO:0000256" key="3">
    <source>
        <dbReference type="ARBA" id="ARBA00022741"/>
    </source>
</evidence>
<dbReference type="SMART" id="SM00382">
    <property type="entry name" value="AAA"/>
    <property type="match status" value="1"/>
</dbReference>
<protein>
    <submittedName>
        <fullName evidence="6">ABC transporter ATP-binding protein</fullName>
    </submittedName>
</protein>